<keyword evidence="3" id="KW-1185">Reference proteome</keyword>
<evidence type="ECO:0008006" key="4">
    <source>
        <dbReference type="Google" id="ProtNLM"/>
    </source>
</evidence>
<keyword evidence="1" id="KW-0472">Membrane</keyword>
<dbReference type="RefSeq" id="WP_123042861.1">
    <property type="nucleotide sequence ID" value="NZ_CP033433.1"/>
</dbReference>
<evidence type="ECO:0000313" key="3">
    <source>
        <dbReference type="Proteomes" id="UP000269097"/>
    </source>
</evidence>
<name>A0A3G3K3P9_9BACL</name>
<dbReference type="KEGG" id="coh:EAV92_20840"/>
<proteinExistence type="predicted"/>
<evidence type="ECO:0000256" key="1">
    <source>
        <dbReference type="SAM" id="Phobius"/>
    </source>
</evidence>
<reference evidence="2 3" key="1">
    <citation type="submission" date="2018-10" db="EMBL/GenBank/DDBJ databases">
        <title>Genome Sequence of Cohnella sp.</title>
        <authorList>
            <person name="Srinivasan S."/>
            <person name="Kim M.K."/>
        </authorList>
    </citation>
    <scope>NUCLEOTIDE SEQUENCE [LARGE SCALE GENOMIC DNA]</scope>
    <source>
        <strain evidence="2 3">18JY8-7</strain>
    </source>
</reference>
<protein>
    <recommendedName>
        <fullName evidence="4">DUF4367 domain-containing protein</fullName>
    </recommendedName>
</protein>
<keyword evidence="1" id="KW-0812">Transmembrane</keyword>
<gene>
    <name evidence="2" type="ORF">EAV92_20840</name>
</gene>
<dbReference type="Proteomes" id="UP000269097">
    <property type="component" value="Chromosome"/>
</dbReference>
<feature type="transmembrane region" description="Helical" evidence="1">
    <location>
        <begin position="60"/>
        <end position="81"/>
    </location>
</feature>
<dbReference type="EMBL" id="CP033433">
    <property type="protein sequence ID" value="AYQ74781.1"/>
    <property type="molecule type" value="Genomic_DNA"/>
</dbReference>
<dbReference type="AlphaFoldDB" id="A0A3G3K3P9"/>
<accession>A0A3G3K3P9</accession>
<evidence type="ECO:0000313" key="2">
    <source>
        <dbReference type="EMBL" id="AYQ74781.1"/>
    </source>
</evidence>
<organism evidence="2 3">
    <name type="scientific">Cohnella candidum</name>
    <dbReference type="NCBI Taxonomy" id="2674991"/>
    <lineage>
        <taxon>Bacteria</taxon>
        <taxon>Bacillati</taxon>
        <taxon>Bacillota</taxon>
        <taxon>Bacilli</taxon>
        <taxon>Bacillales</taxon>
        <taxon>Paenibacillaceae</taxon>
        <taxon>Cohnella</taxon>
    </lineage>
</organism>
<sequence length="333" mass="37361">MRIRVSELFEEPLPATDGIELRNDSGTDSERIKQMVMGKIGETATCDAPVLRRPLRQKRVTIGIALIALSVMLLSGFTYALTSGLLTIKDDNGRVVMQVQKPNTIIPAEQKELEDRIRKTIHDRLRIGEGALILVGQQNIDAVRRYQEPKRYLSTYRGHEYSSTQDVSSRLVGHLSGMKKLGDRFMDAKISKVEMVPNLSHPNAVPLDKWVEATDTASGNPYAYYKFNADERAYLDDTVIIFSYRSADSTFRLMGNAGDFTSFEVFDQNPSAERIHEAGGIPIYQIDGQNGSSLIWRQLGHDGELDFRLTSDADIQKQLDFADAVIKATSEER</sequence>
<keyword evidence="1" id="KW-1133">Transmembrane helix</keyword>